<name>A0ABR7WQ44_9SPHI</name>
<dbReference type="SUPFAM" id="SSF52540">
    <property type="entry name" value="P-loop containing nucleoside triphosphate hydrolases"/>
    <property type="match status" value="1"/>
</dbReference>
<dbReference type="EMBL" id="JACWMY010000005">
    <property type="protein sequence ID" value="MBD1364420.1"/>
    <property type="molecule type" value="Genomic_DNA"/>
</dbReference>
<accession>A0ABR7WQ44</accession>
<comment type="caution">
    <text evidence="1">The sequence shown here is derived from an EMBL/GenBank/DDBJ whole genome shotgun (WGS) entry which is preliminary data.</text>
</comment>
<proteinExistence type="predicted"/>
<organism evidence="1 2">
    <name type="scientific">Mucilaginibacter pankratovii</name>
    <dbReference type="NCBI Taxonomy" id="2772110"/>
    <lineage>
        <taxon>Bacteria</taxon>
        <taxon>Pseudomonadati</taxon>
        <taxon>Bacteroidota</taxon>
        <taxon>Sphingobacteriia</taxon>
        <taxon>Sphingobacteriales</taxon>
        <taxon>Sphingobacteriaceae</taxon>
        <taxon>Mucilaginibacter</taxon>
    </lineage>
</organism>
<protein>
    <submittedName>
        <fullName evidence="1">AAA family ATPase</fullName>
    </submittedName>
</protein>
<sequence length="369" mass="40876">MTQISTDCPPFERPPEIELIRSMARGTKLTARQRKLLQKQEASAITADEAFIIKKADDWLYLSPCETVAGDMLFGGLWFKGELCILFADTNVGKSILAVQLGDAISRGAAVGDLPVQQQPEAVLYFDFELSAAQFAKRYTGPNGELYRFSPNFYRVIINPNAGNERKFASYHDYLINSLENIIVSTGSRTVIIDNITALRSSTESTAAAVQLMSSLNTIKNRWGLSLLVLAHTPKRNPARPISRNDLQGSKMLMNFADSAFAIGESHATPGLRYLKQVKQRSGEPAFNAGMVQFCRIVKQGSSLHFVFEGQGSEAPHLLVHTNQQRWMLEQQILSLHAQGQSVRQIANEVNCGASNVFRVIKRVEKVGV</sequence>
<dbReference type="Gene3D" id="3.40.50.300">
    <property type="entry name" value="P-loop containing nucleotide triphosphate hydrolases"/>
    <property type="match status" value="1"/>
</dbReference>
<reference evidence="1 2" key="1">
    <citation type="submission" date="2020-09" db="EMBL/GenBank/DDBJ databases">
        <title>Novel species of Mucilaginibacter isolated from a glacier on the Tibetan Plateau.</title>
        <authorList>
            <person name="Liu Q."/>
            <person name="Xin Y.-H."/>
        </authorList>
    </citation>
    <scope>NUCLEOTIDE SEQUENCE [LARGE SCALE GENOMIC DNA]</scope>
    <source>
        <strain evidence="1 2">ZT4R22</strain>
    </source>
</reference>
<dbReference type="InterPro" id="IPR027417">
    <property type="entry name" value="P-loop_NTPase"/>
</dbReference>
<dbReference type="RefSeq" id="WP_191189085.1">
    <property type="nucleotide sequence ID" value="NZ_JACWMY010000005.1"/>
</dbReference>
<keyword evidence="2" id="KW-1185">Reference proteome</keyword>
<gene>
    <name evidence="1" type="ORF">IDJ77_11425</name>
</gene>
<dbReference type="Proteomes" id="UP000606600">
    <property type="component" value="Unassembled WGS sequence"/>
</dbReference>
<dbReference type="Pfam" id="PF13481">
    <property type="entry name" value="AAA_25"/>
    <property type="match status" value="1"/>
</dbReference>
<evidence type="ECO:0000313" key="2">
    <source>
        <dbReference type="Proteomes" id="UP000606600"/>
    </source>
</evidence>
<evidence type="ECO:0000313" key="1">
    <source>
        <dbReference type="EMBL" id="MBD1364420.1"/>
    </source>
</evidence>